<accession>A0ABQ1FF90</accession>
<feature type="transmembrane region" description="Helical" evidence="1">
    <location>
        <begin position="100"/>
        <end position="117"/>
    </location>
</feature>
<keyword evidence="1" id="KW-1133">Transmembrane helix</keyword>
<feature type="transmembrane region" description="Helical" evidence="1">
    <location>
        <begin position="24"/>
        <end position="45"/>
    </location>
</feature>
<keyword evidence="4" id="KW-1185">Reference proteome</keyword>
<evidence type="ECO:0000313" key="4">
    <source>
        <dbReference type="Proteomes" id="UP000615455"/>
    </source>
</evidence>
<dbReference type="Pfam" id="PF13559">
    <property type="entry name" value="DUF4129"/>
    <property type="match status" value="1"/>
</dbReference>
<proteinExistence type="predicted"/>
<feature type="transmembrane region" description="Helical" evidence="1">
    <location>
        <begin position="126"/>
        <end position="147"/>
    </location>
</feature>
<feature type="transmembrane region" description="Helical" evidence="1">
    <location>
        <begin position="153"/>
        <end position="173"/>
    </location>
</feature>
<name>A0ABQ1FF90_9BACL</name>
<evidence type="ECO:0000259" key="2">
    <source>
        <dbReference type="Pfam" id="PF13559"/>
    </source>
</evidence>
<keyword evidence="1" id="KW-0472">Membrane</keyword>
<feature type="domain" description="Protein-glutamine gamma-glutamyltransferase-like C-terminal" evidence="2">
    <location>
        <begin position="380"/>
        <end position="447"/>
    </location>
</feature>
<feature type="transmembrane region" description="Helical" evidence="1">
    <location>
        <begin position="77"/>
        <end position="94"/>
    </location>
</feature>
<reference evidence="4" key="1">
    <citation type="journal article" date="2019" name="Int. J. Syst. Evol. Microbiol.">
        <title>The Global Catalogue of Microorganisms (GCM) 10K type strain sequencing project: providing services to taxonomists for standard genome sequencing and annotation.</title>
        <authorList>
            <consortium name="The Broad Institute Genomics Platform"/>
            <consortium name="The Broad Institute Genome Sequencing Center for Infectious Disease"/>
            <person name="Wu L."/>
            <person name="Ma J."/>
        </authorList>
    </citation>
    <scope>NUCLEOTIDE SEQUENCE [LARGE SCALE GENOMIC DNA]</scope>
    <source>
        <strain evidence="4">CGMCC 1.15043</strain>
    </source>
</reference>
<protein>
    <recommendedName>
        <fullName evidence="2">Protein-glutamine gamma-glutamyltransferase-like C-terminal domain-containing protein</fullName>
    </recommendedName>
</protein>
<dbReference type="EMBL" id="BMHE01000059">
    <property type="protein sequence ID" value="GGA10054.1"/>
    <property type="molecule type" value="Genomic_DNA"/>
</dbReference>
<evidence type="ECO:0000256" key="1">
    <source>
        <dbReference type="SAM" id="Phobius"/>
    </source>
</evidence>
<sequence length="457" mass="51489">MTTPIPTPPQGADQSLWLRNLGSAFLFGGFELILFYPLVVLIHLYGSVTPLWTSCLQFWLSFVLGSFLGRVRWVNRLIYEIASSVLVGCIMSFLIQGTDWHSWLFAVIGTIVAYRGLRSAKEGWEAIFPVATFVVAGMIYLAGVPIMGRIVSFQPYMVGLNGFGFCSLILFFFTTNRAQLLNATLASSERAAASSLSTTVKRSSRIWLITFIVLIVAVAYFRQIQHAILAFLRGAILWMLELFRSDAPENPPEPSPSAPPPVLPPAEPAGDPSWLSILMHYVQVIVGYLLVLAFILFVLYLIVSKLAPLAASLLRRLMNRSLSQQQGADVEGFTDEKENLLTWQELPRLWRQQAMNRRAQNKSAAKWAQLPNNQERIRLLYRIVMRQAAKSGYSYKKALTPNETELDLRSIDRLPDQTIQAVTSVYNKIRYGNEDISDQELDQLLRTIDPGIRNQVK</sequence>
<organism evidence="3 4">
    <name type="scientific">Paenibacillus marchantiophytorum</name>
    <dbReference type="NCBI Taxonomy" id="1619310"/>
    <lineage>
        <taxon>Bacteria</taxon>
        <taxon>Bacillati</taxon>
        <taxon>Bacillota</taxon>
        <taxon>Bacilli</taxon>
        <taxon>Bacillales</taxon>
        <taxon>Paenibacillaceae</taxon>
        <taxon>Paenibacillus</taxon>
    </lineage>
</organism>
<dbReference type="InterPro" id="IPR025403">
    <property type="entry name" value="TgpA-like_C"/>
</dbReference>
<feature type="transmembrane region" description="Helical" evidence="1">
    <location>
        <begin position="206"/>
        <end position="224"/>
    </location>
</feature>
<evidence type="ECO:0000313" key="3">
    <source>
        <dbReference type="EMBL" id="GGA10054.1"/>
    </source>
</evidence>
<dbReference type="Proteomes" id="UP000615455">
    <property type="component" value="Unassembled WGS sequence"/>
</dbReference>
<gene>
    <name evidence="3" type="ORF">GCM10008018_64410</name>
</gene>
<dbReference type="RefSeq" id="WP_189019621.1">
    <property type="nucleotide sequence ID" value="NZ_BMHE01000059.1"/>
</dbReference>
<feature type="transmembrane region" description="Helical" evidence="1">
    <location>
        <begin position="51"/>
        <end position="70"/>
    </location>
</feature>
<feature type="transmembrane region" description="Helical" evidence="1">
    <location>
        <begin position="281"/>
        <end position="303"/>
    </location>
</feature>
<keyword evidence="1" id="KW-0812">Transmembrane</keyword>
<comment type="caution">
    <text evidence="3">The sequence shown here is derived from an EMBL/GenBank/DDBJ whole genome shotgun (WGS) entry which is preliminary data.</text>
</comment>